<evidence type="ECO:0000259" key="1">
    <source>
        <dbReference type="SMART" id="SM00256"/>
    </source>
</evidence>
<dbReference type="InterPro" id="IPR036047">
    <property type="entry name" value="F-box-like_dom_sf"/>
</dbReference>
<organism evidence="2">
    <name type="scientific">Nymphaea colorata</name>
    <name type="common">pocket water lily</name>
    <dbReference type="NCBI Taxonomy" id="210225"/>
    <lineage>
        <taxon>Eukaryota</taxon>
        <taxon>Viridiplantae</taxon>
        <taxon>Streptophyta</taxon>
        <taxon>Embryophyta</taxon>
        <taxon>Tracheophyta</taxon>
        <taxon>Spermatophyta</taxon>
        <taxon>Magnoliopsida</taxon>
        <taxon>Nymphaeales</taxon>
        <taxon>Nymphaeaceae</taxon>
        <taxon>Nymphaea</taxon>
    </lineage>
</organism>
<name>A0A5K1FMR3_9MAGN</name>
<dbReference type="Gramene" id="NC8G0099290.1">
    <property type="protein sequence ID" value="NC8G0099290.1:cds"/>
    <property type="gene ID" value="NC8G0099290"/>
</dbReference>
<dbReference type="InterPro" id="IPR001810">
    <property type="entry name" value="F-box_dom"/>
</dbReference>
<feature type="domain" description="F-box" evidence="1">
    <location>
        <begin position="19"/>
        <end position="57"/>
    </location>
</feature>
<accession>A0A5K1FMR3</accession>
<dbReference type="GO" id="GO:0019005">
    <property type="term" value="C:SCF ubiquitin ligase complex"/>
    <property type="evidence" value="ECO:0007669"/>
    <property type="project" value="InterPro"/>
</dbReference>
<sequence>MEKKRRPDLQCPVAFGDQYDVLVEVLKHLDARSLGVAACVCRQWRDICTQESTWEHLCNRHVSAAADVPAAEMTQIRSVIVAMGGYRRLYLMCIRPLLERLPSPEGGPGAGTATCTWTKDQVQLSLSLFSIDCYERLGSELGDSASSSSLSLRFLCKPRFDSAGICCSGPNRM</sequence>
<dbReference type="GO" id="GO:0009937">
    <property type="term" value="P:regulation of gibberellic acid mediated signaling pathway"/>
    <property type="evidence" value="ECO:0007669"/>
    <property type="project" value="InterPro"/>
</dbReference>
<dbReference type="OrthoDB" id="2095648at2759"/>
<dbReference type="PANTHER" id="PTHR47750:SF1">
    <property type="entry name" value="F-BOX PROTEIN SNE"/>
    <property type="match status" value="1"/>
</dbReference>
<dbReference type="Gene3D" id="1.20.1280.50">
    <property type="match status" value="1"/>
</dbReference>
<dbReference type="OMA" id="FLCNTIN"/>
<dbReference type="SUPFAM" id="SSF81383">
    <property type="entry name" value="F-box domain"/>
    <property type="match status" value="1"/>
</dbReference>
<reference evidence="2" key="1">
    <citation type="submission" date="2019-09" db="EMBL/GenBank/DDBJ databases">
        <authorList>
            <person name="Zhang L."/>
        </authorList>
    </citation>
    <scope>NUCLEOTIDE SEQUENCE</scope>
</reference>
<evidence type="ECO:0000313" key="2">
    <source>
        <dbReference type="EMBL" id="VVW63834.1"/>
    </source>
</evidence>
<proteinExistence type="predicted"/>
<dbReference type="Pfam" id="PF12937">
    <property type="entry name" value="F-box-like"/>
    <property type="match status" value="1"/>
</dbReference>
<dbReference type="InterPro" id="IPR044184">
    <property type="entry name" value="SNE/GID2"/>
</dbReference>
<protein>
    <recommendedName>
        <fullName evidence="1">F-box domain-containing protein</fullName>
    </recommendedName>
</protein>
<dbReference type="PANTHER" id="PTHR47750">
    <property type="entry name" value="F-BOX PROTEIN SNE"/>
    <property type="match status" value="1"/>
</dbReference>
<dbReference type="AlphaFoldDB" id="A0A5K1FMR3"/>
<dbReference type="SMART" id="SM00256">
    <property type="entry name" value="FBOX"/>
    <property type="match status" value="1"/>
</dbReference>
<dbReference type="EMBL" id="LR721786">
    <property type="protein sequence ID" value="VVW63834.1"/>
    <property type="molecule type" value="Genomic_DNA"/>
</dbReference>
<gene>
    <name evidence="2" type="ORF">NYM_LOCUS24666</name>
</gene>
<dbReference type="GO" id="GO:0009740">
    <property type="term" value="P:gibberellic acid mediated signaling pathway"/>
    <property type="evidence" value="ECO:0007669"/>
    <property type="project" value="TreeGrafter"/>
</dbReference>